<comment type="caution">
    <text evidence="1">The sequence shown here is derived from an EMBL/GenBank/DDBJ whole genome shotgun (WGS) entry which is preliminary data.</text>
</comment>
<organism evidence="1 2">
    <name type="scientific">Solanum bulbocastanum</name>
    <name type="common">Wild potato</name>
    <dbReference type="NCBI Taxonomy" id="147425"/>
    <lineage>
        <taxon>Eukaryota</taxon>
        <taxon>Viridiplantae</taxon>
        <taxon>Streptophyta</taxon>
        <taxon>Embryophyta</taxon>
        <taxon>Tracheophyta</taxon>
        <taxon>Spermatophyta</taxon>
        <taxon>Magnoliopsida</taxon>
        <taxon>eudicotyledons</taxon>
        <taxon>Gunneridae</taxon>
        <taxon>Pentapetalae</taxon>
        <taxon>asterids</taxon>
        <taxon>lamiids</taxon>
        <taxon>Solanales</taxon>
        <taxon>Solanaceae</taxon>
        <taxon>Solanoideae</taxon>
        <taxon>Solaneae</taxon>
        <taxon>Solanum</taxon>
    </lineage>
</organism>
<dbReference type="EMBL" id="JBANQN010000008">
    <property type="protein sequence ID" value="KAK6782094.1"/>
    <property type="molecule type" value="Genomic_DNA"/>
</dbReference>
<proteinExistence type="predicted"/>
<name>A0AAN8Y7E4_SOLBU</name>
<evidence type="ECO:0000313" key="2">
    <source>
        <dbReference type="Proteomes" id="UP001371456"/>
    </source>
</evidence>
<gene>
    <name evidence="1" type="ORF">RDI58_019890</name>
</gene>
<reference evidence="1 2" key="1">
    <citation type="submission" date="2024-02" db="EMBL/GenBank/DDBJ databases">
        <title>de novo genome assembly of Solanum bulbocastanum strain 11H21.</title>
        <authorList>
            <person name="Hosaka A.J."/>
        </authorList>
    </citation>
    <scope>NUCLEOTIDE SEQUENCE [LARGE SCALE GENOMIC DNA]</scope>
    <source>
        <tissue evidence="1">Young leaves</tissue>
    </source>
</reference>
<dbReference type="AlphaFoldDB" id="A0AAN8Y7E4"/>
<sequence>MVITIGVISLAIFPNTANSPKKS</sequence>
<dbReference type="Proteomes" id="UP001371456">
    <property type="component" value="Unassembled WGS sequence"/>
</dbReference>
<protein>
    <submittedName>
        <fullName evidence="1">Uncharacterized protein</fullName>
    </submittedName>
</protein>
<accession>A0AAN8Y7E4</accession>
<evidence type="ECO:0000313" key="1">
    <source>
        <dbReference type="EMBL" id="KAK6782094.1"/>
    </source>
</evidence>
<keyword evidence="2" id="KW-1185">Reference proteome</keyword>